<dbReference type="AlphaFoldDB" id="W4KNV0"/>
<evidence type="ECO:0000256" key="2">
    <source>
        <dbReference type="ARBA" id="ARBA00022475"/>
    </source>
</evidence>
<dbReference type="KEGG" id="hir:HETIRDRAFT_305913"/>
<comment type="subcellular location">
    <subcellularLocation>
        <location evidence="1">Cell membrane</location>
        <topology evidence="1">Lipid-anchor</topology>
        <topology evidence="1">GPI-anchor</topology>
    </subcellularLocation>
</comment>
<evidence type="ECO:0000256" key="5">
    <source>
        <dbReference type="ARBA" id="ARBA00023136"/>
    </source>
</evidence>
<name>W4KNV0_HETIT</name>
<dbReference type="OrthoDB" id="2146436at2759"/>
<dbReference type="GeneID" id="20669358"/>
<dbReference type="GO" id="GO:0005886">
    <property type="term" value="C:plasma membrane"/>
    <property type="evidence" value="ECO:0007669"/>
    <property type="project" value="UniProtKB-SubCell"/>
</dbReference>
<keyword evidence="9" id="KW-1133">Transmembrane helix</keyword>
<keyword evidence="7" id="KW-0449">Lipoprotein</keyword>
<evidence type="ECO:0000256" key="4">
    <source>
        <dbReference type="ARBA" id="ARBA00022729"/>
    </source>
</evidence>
<keyword evidence="2" id="KW-1003">Cell membrane</keyword>
<dbReference type="RefSeq" id="XP_009541381.1">
    <property type="nucleotide sequence ID" value="XM_009543086.1"/>
</dbReference>
<evidence type="ECO:0000256" key="3">
    <source>
        <dbReference type="ARBA" id="ARBA00022622"/>
    </source>
</evidence>
<evidence type="ECO:0000256" key="8">
    <source>
        <dbReference type="SAM" id="MobiDB-lite"/>
    </source>
</evidence>
<dbReference type="CDD" id="cd21176">
    <property type="entry name" value="LPMO_auxiliary-like"/>
    <property type="match status" value="1"/>
</dbReference>
<dbReference type="Pfam" id="PF20238">
    <property type="entry name" value="BIM1-like_dom"/>
    <property type="match status" value="1"/>
</dbReference>
<evidence type="ECO:0000256" key="9">
    <source>
        <dbReference type="SAM" id="Phobius"/>
    </source>
</evidence>
<evidence type="ECO:0000256" key="7">
    <source>
        <dbReference type="ARBA" id="ARBA00023288"/>
    </source>
</evidence>
<dbReference type="EMBL" id="KI925454">
    <property type="protein sequence ID" value="ETW87487.1"/>
    <property type="molecule type" value="Genomic_DNA"/>
</dbReference>
<feature type="transmembrane region" description="Helical" evidence="9">
    <location>
        <begin position="190"/>
        <end position="213"/>
    </location>
</feature>
<sequence length="214" mass="21865">MRFAIAAALAAVAAVANAHFHLEYPSPRGAFNEDNEVNFCDSYTNAGNRSDFPLSGGFISINSEHPTWTFGVLVSTSANPTSFDNFRDSSGNEQYAIQLNQVTGEGAFCFPIDLSKTNISGIANGGNVTVQIVFNGGDDTLYQCADLRLESNFTVPSDVSCSNATGSSSASGSSTGSATSATPSSTGSSGASAVTVGGLTGVLGAISAFVMLIL</sequence>
<dbReference type="InParanoid" id="W4KNV0"/>
<proteinExistence type="predicted"/>
<dbReference type="GO" id="GO:0098552">
    <property type="term" value="C:side of membrane"/>
    <property type="evidence" value="ECO:0007669"/>
    <property type="project" value="UniProtKB-KW"/>
</dbReference>
<dbReference type="PANTHER" id="PTHR34992">
    <property type="entry name" value="HYPHAL ANASTAMOSIS-7 PROTEIN"/>
    <property type="match status" value="1"/>
</dbReference>
<dbReference type="HOGENOM" id="CLU_070647_3_0_1"/>
<feature type="domain" description="Copper acquisition factor BIM1-like" evidence="11">
    <location>
        <begin position="17"/>
        <end position="166"/>
    </location>
</feature>
<evidence type="ECO:0000256" key="1">
    <source>
        <dbReference type="ARBA" id="ARBA00004609"/>
    </source>
</evidence>
<gene>
    <name evidence="12" type="ORF">HETIRDRAFT_305913</name>
</gene>
<evidence type="ECO:0000256" key="10">
    <source>
        <dbReference type="SAM" id="SignalP"/>
    </source>
</evidence>
<keyword evidence="6" id="KW-0325">Glycoprotein</keyword>
<keyword evidence="3" id="KW-0336">GPI-anchor</keyword>
<evidence type="ECO:0000256" key="6">
    <source>
        <dbReference type="ARBA" id="ARBA00023180"/>
    </source>
</evidence>
<feature type="signal peptide" evidence="10">
    <location>
        <begin position="1"/>
        <end position="18"/>
    </location>
</feature>
<dbReference type="InterPro" id="IPR046530">
    <property type="entry name" value="BIM1-like_dom"/>
</dbReference>
<evidence type="ECO:0000313" key="13">
    <source>
        <dbReference type="Proteomes" id="UP000030671"/>
    </source>
</evidence>
<keyword evidence="5 9" id="KW-0472">Membrane</keyword>
<keyword evidence="13" id="KW-1185">Reference proteome</keyword>
<feature type="chain" id="PRO_5004844385" description="Copper acquisition factor BIM1-like domain-containing protein" evidence="10">
    <location>
        <begin position="19"/>
        <end position="214"/>
    </location>
</feature>
<reference evidence="12 13" key="1">
    <citation type="journal article" date="2012" name="New Phytol.">
        <title>Insight into trade-off between wood decay and parasitism from the genome of a fungal forest pathogen.</title>
        <authorList>
            <person name="Olson A."/>
            <person name="Aerts A."/>
            <person name="Asiegbu F."/>
            <person name="Belbahri L."/>
            <person name="Bouzid O."/>
            <person name="Broberg A."/>
            <person name="Canback B."/>
            <person name="Coutinho P.M."/>
            <person name="Cullen D."/>
            <person name="Dalman K."/>
            <person name="Deflorio G."/>
            <person name="van Diepen L.T."/>
            <person name="Dunand C."/>
            <person name="Duplessis S."/>
            <person name="Durling M."/>
            <person name="Gonthier P."/>
            <person name="Grimwood J."/>
            <person name="Fossdal C.G."/>
            <person name="Hansson D."/>
            <person name="Henrissat B."/>
            <person name="Hietala A."/>
            <person name="Himmelstrand K."/>
            <person name="Hoffmeister D."/>
            <person name="Hogberg N."/>
            <person name="James T.Y."/>
            <person name="Karlsson M."/>
            <person name="Kohler A."/>
            <person name="Kues U."/>
            <person name="Lee Y.H."/>
            <person name="Lin Y.C."/>
            <person name="Lind M."/>
            <person name="Lindquist E."/>
            <person name="Lombard V."/>
            <person name="Lucas S."/>
            <person name="Lunden K."/>
            <person name="Morin E."/>
            <person name="Murat C."/>
            <person name="Park J."/>
            <person name="Raffaello T."/>
            <person name="Rouze P."/>
            <person name="Salamov A."/>
            <person name="Schmutz J."/>
            <person name="Solheim H."/>
            <person name="Stahlberg J."/>
            <person name="Velez H."/>
            <person name="de Vries R.P."/>
            <person name="Wiebenga A."/>
            <person name="Woodward S."/>
            <person name="Yakovlev I."/>
            <person name="Garbelotto M."/>
            <person name="Martin F."/>
            <person name="Grigoriev I.V."/>
            <person name="Stenlid J."/>
        </authorList>
    </citation>
    <scope>NUCLEOTIDE SEQUENCE [LARGE SCALE GENOMIC DNA]</scope>
    <source>
        <strain evidence="12 13">TC 32-1</strain>
    </source>
</reference>
<protein>
    <recommendedName>
        <fullName evidence="11">Copper acquisition factor BIM1-like domain-containing protein</fullName>
    </recommendedName>
</protein>
<keyword evidence="4 10" id="KW-0732">Signal</keyword>
<evidence type="ECO:0000259" key="11">
    <source>
        <dbReference type="Pfam" id="PF20238"/>
    </source>
</evidence>
<dbReference type="InterPro" id="IPR046936">
    <property type="entry name" value="BIM1-like"/>
</dbReference>
<dbReference type="Proteomes" id="UP000030671">
    <property type="component" value="Unassembled WGS sequence"/>
</dbReference>
<evidence type="ECO:0000313" key="12">
    <source>
        <dbReference type="EMBL" id="ETW87487.1"/>
    </source>
</evidence>
<feature type="region of interest" description="Disordered" evidence="8">
    <location>
        <begin position="166"/>
        <end position="189"/>
    </location>
</feature>
<organism evidence="12 13">
    <name type="scientific">Heterobasidion irregulare (strain TC 32-1)</name>
    <dbReference type="NCBI Taxonomy" id="747525"/>
    <lineage>
        <taxon>Eukaryota</taxon>
        <taxon>Fungi</taxon>
        <taxon>Dikarya</taxon>
        <taxon>Basidiomycota</taxon>
        <taxon>Agaricomycotina</taxon>
        <taxon>Agaricomycetes</taxon>
        <taxon>Russulales</taxon>
        <taxon>Bondarzewiaceae</taxon>
        <taxon>Heterobasidion</taxon>
        <taxon>Heterobasidion annosum species complex</taxon>
    </lineage>
</organism>
<accession>W4KNV0</accession>
<dbReference type="PANTHER" id="PTHR34992:SF11">
    <property type="entry name" value="COPPER ACQUISITION FACTOR BIM1-LIKE DOMAIN-CONTAINING PROTEIN"/>
    <property type="match status" value="1"/>
</dbReference>
<keyword evidence="9" id="KW-0812">Transmembrane</keyword>
<dbReference type="eggNOG" id="ENOG502S92W">
    <property type="taxonomic scope" value="Eukaryota"/>
</dbReference>